<gene>
    <name evidence="2" type="ORF">CLV56_0845</name>
</gene>
<sequence length="501" mass="52130">MASDEDRDRDDLPEEPGDGSSEPTPDRGIGFGKIPGRPGGDAGAGGPAGANPFAGTPMEGLFGAFGGGQMPDMNLLMQQMQRMFAPHDGSVNWELAKDVARQTVAAGKDPAPLSTEDAAVADAVRLADTWLDSVTDLPAASVRAKAWSRSTWVEETMPTWQAMVEPIAAHVVGAMASALPEEAKAMAGPLMGMLSQAGGAMFGAQVGQAVGGLAAEVLSSTDTGLPMGPSGVSAMLPANLRAFAEGLEESEADVFLYAALREAAHQRLYAHAGWLRARILTTVEEFGRGTTIDVRAIEDKLSGFDPTNMQAAQEALAGGLFEPERTPQQQAALDRLEALLAFVEGWVDEVVTQATDGRMPSAVRLREAMRRRRAAGGPAEETFASLVGLELRPRRLRDAAALWAALRDRQGASARDAVWAHPDLMPTAADLDDPIGFAVDDTDATDDSASFDAALADLLDGSTERPDDGGTDDGGADDGGTAPDAGPDAPGDGGPTDSGDR</sequence>
<accession>A0A2M9BFG3</accession>
<dbReference type="PANTHER" id="PTHR39420">
    <property type="match status" value="1"/>
</dbReference>
<dbReference type="NCBIfam" id="TIGR03624">
    <property type="entry name" value="putative hydrolase"/>
    <property type="match status" value="1"/>
</dbReference>
<dbReference type="AlphaFoldDB" id="A0A2M9BFG3"/>
<name>A0A2M9BFG3_9ACTN</name>
<proteinExistence type="predicted"/>
<feature type="compositionally biased region" description="Basic and acidic residues" evidence="1">
    <location>
        <begin position="1"/>
        <end position="10"/>
    </location>
</feature>
<dbReference type="EMBL" id="PGEZ01000001">
    <property type="protein sequence ID" value="PJJ56634.1"/>
    <property type="molecule type" value="Genomic_DNA"/>
</dbReference>
<dbReference type="RefSeq" id="WP_157805058.1">
    <property type="nucleotide sequence ID" value="NZ_PGEZ01000001.1"/>
</dbReference>
<organism evidence="2 3">
    <name type="scientific">Mumia flava</name>
    <dbReference type="NCBI Taxonomy" id="1348852"/>
    <lineage>
        <taxon>Bacteria</taxon>
        <taxon>Bacillati</taxon>
        <taxon>Actinomycetota</taxon>
        <taxon>Actinomycetes</taxon>
        <taxon>Propionibacteriales</taxon>
        <taxon>Nocardioidaceae</taxon>
        <taxon>Mumia</taxon>
    </lineage>
</organism>
<protein>
    <submittedName>
        <fullName evidence="2">Putative hydrolase</fullName>
    </submittedName>
</protein>
<dbReference type="PANTHER" id="PTHR39420:SF2">
    <property type="entry name" value="HYDROLASE"/>
    <property type="match status" value="1"/>
</dbReference>
<feature type="region of interest" description="Disordered" evidence="1">
    <location>
        <begin position="457"/>
        <end position="501"/>
    </location>
</feature>
<evidence type="ECO:0000256" key="1">
    <source>
        <dbReference type="SAM" id="MobiDB-lite"/>
    </source>
</evidence>
<keyword evidence="3" id="KW-1185">Reference proteome</keyword>
<dbReference type="InterPro" id="IPR042271">
    <property type="entry name" value="Zinicin_2_N"/>
</dbReference>
<dbReference type="SUPFAM" id="SSF55486">
    <property type="entry name" value="Metalloproteases ('zincins'), catalytic domain"/>
    <property type="match status" value="1"/>
</dbReference>
<dbReference type="GO" id="GO:0016787">
    <property type="term" value="F:hydrolase activity"/>
    <property type="evidence" value="ECO:0007669"/>
    <property type="project" value="UniProtKB-KW"/>
</dbReference>
<keyword evidence="2" id="KW-0378">Hydrolase</keyword>
<feature type="region of interest" description="Disordered" evidence="1">
    <location>
        <begin position="1"/>
        <end position="52"/>
    </location>
</feature>
<dbReference type="OrthoDB" id="8478472at2"/>
<dbReference type="Pfam" id="PF10103">
    <property type="entry name" value="Zincin_2"/>
    <property type="match status" value="1"/>
</dbReference>
<comment type="caution">
    <text evidence="2">The sequence shown here is derived from an EMBL/GenBank/DDBJ whole genome shotgun (WGS) entry which is preliminary data.</text>
</comment>
<dbReference type="Gene3D" id="1.20.150.30">
    <property type="entry name" value="Zincin-like metallopeptidase, N-terminal domain"/>
    <property type="match status" value="1"/>
</dbReference>
<evidence type="ECO:0000313" key="2">
    <source>
        <dbReference type="EMBL" id="PJJ56634.1"/>
    </source>
</evidence>
<feature type="compositionally biased region" description="Gly residues" evidence="1">
    <location>
        <begin position="491"/>
        <end position="501"/>
    </location>
</feature>
<feature type="compositionally biased region" description="Gly residues" evidence="1">
    <location>
        <begin position="29"/>
        <end position="48"/>
    </location>
</feature>
<dbReference type="Proteomes" id="UP000230842">
    <property type="component" value="Unassembled WGS sequence"/>
</dbReference>
<dbReference type="InterPro" id="IPR018766">
    <property type="entry name" value="Zinicin_2"/>
</dbReference>
<evidence type="ECO:0000313" key="3">
    <source>
        <dbReference type="Proteomes" id="UP000230842"/>
    </source>
</evidence>
<feature type="compositionally biased region" description="Low complexity" evidence="1">
    <location>
        <begin position="479"/>
        <end position="490"/>
    </location>
</feature>
<reference evidence="2 3" key="1">
    <citation type="submission" date="2017-11" db="EMBL/GenBank/DDBJ databases">
        <title>Genomic Encyclopedia of Archaeal and Bacterial Type Strains, Phase II (KMG-II): From Individual Species to Whole Genera.</title>
        <authorList>
            <person name="Goeker M."/>
        </authorList>
    </citation>
    <scope>NUCLEOTIDE SEQUENCE [LARGE SCALE GENOMIC DNA]</scope>
    <source>
        <strain evidence="2 3">DSM 27763</strain>
    </source>
</reference>